<dbReference type="GO" id="GO:0016491">
    <property type="term" value="F:oxidoreductase activity"/>
    <property type="evidence" value="ECO:0007669"/>
    <property type="project" value="UniProtKB-KW"/>
</dbReference>
<keyword evidence="1" id="KW-0560">Oxidoreductase</keyword>
<dbReference type="AlphaFoldDB" id="A0A3A8K5N7"/>
<comment type="caution">
    <text evidence="3">The sequence shown here is derived from an EMBL/GenBank/DDBJ whole genome shotgun (WGS) entry which is preliminary data.</text>
</comment>
<dbReference type="SUPFAM" id="SSF51430">
    <property type="entry name" value="NAD(P)-linked oxidoreductase"/>
    <property type="match status" value="1"/>
</dbReference>
<dbReference type="InterPro" id="IPR023210">
    <property type="entry name" value="NADP_OxRdtase_dom"/>
</dbReference>
<dbReference type="CDD" id="cd19088">
    <property type="entry name" value="AKR_AKR13B1"/>
    <property type="match status" value="1"/>
</dbReference>
<dbReference type="GO" id="GO:0005737">
    <property type="term" value="C:cytoplasm"/>
    <property type="evidence" value="ECO:0007669"/>
    <property type="project" value="TreeGrafter"/>
</dbReference>
<dbReference type="RefSeq" id="WP_120605335.1">
    <property type="nucleotide sequence ID" value="NZ_RAWE01000113.1"/>
</dbReference>
<keyword evidence="4" id="KW-1185">Reference proteome</keyword>
<dbReference type="EMBL" id="RAWE01000113">
    <property type="protein sequence ID" value="RKG99460.1"/>
    <property type="molecule type" value="Genomic_DNA"/>
</dbReference>
<proteinExistence type="predicted"/>
<dbReference type="InterPro" id="IPR050791">
    <property type="entry name" value="Aldo-Keto_reductase"/>
</dbReference>
<evidence type="ECO:0000313" key="4">
    <source>
        <dbReference type="Proteomes" id="UP000268313"/>
    </source>
</evidence>
<dbReference type="PRINTS" id="PR00069">
    <property type="entry name" value="ALDKETRDTASE"/>
</dbReference>
<evidence type="ECO:0000313" key="3">
    <source>
        <dbReference type="EMBL" id="RKG99460.1"/>
    </source>
</evidence>
<protein>
    <submittedName>
        <fullName evidence="3">Aldo/keto reductase</fullName>
    </submittedName>
</protein>
<dbReference type="OrthoDB" id="5328358at2"/>
<dbReference type="InterPro" id="IPR020471">
    <property type="entry name" value="AKR"/>
</dbReference>
<reference evidence="4" key="1">
    <citation type="submission" date="2018-09" db="EMBL/GenBank/DDBJ databases">
        <authorList>
            <person name="Livingstone P.G."/>
            <person name="Whitworth D.E."/>
        </authorList>
    </citation>
    <scope>NUCLEOTIDE SEQUENCE [LARGE SCALE GENOMIC DNA]</scope>
    <source>
        <strain evidence="4">CA043D</strain>
    </source>
</reference>
<dbReference type="InterPro" id="IPR036812">
    <property type="entry name" value="NAD(P)_OxRdtase_dom_sf"/>
</dbReference>
<dbReference type="Gene3D" id="3.20.20.100">
    <property type="entry name" value="NADP-dependent oxidoreductase domain"/>
    <property type="match status" value="1"/>
</dbReference>
<name>A0A3A8K5N7_9BACT</name>
<dbReference type="Proteomes" id="UP000268313">
    <property type="component" value="Unassembled WGS sequence"/>
</dbReference>
<dbReference type="PANTHER" id="PTHR43625:SF40">
    <property type="entry name" value="ALDO-KETO REDUCTASE YAKC [NADP(+)]"/>
    <property type="match status" value="1"/>
</dbReference>
<sequence length="288" mass="31077">MNTRRIANLDVAPIGLGAMPLSIYERPDEAEAVRVIHAALDAGMTLIDTADIYCPGPDDLGHNERLIARALRERSSNERVLVATKGGLEHHRDGSFPFNAAPEHLERACEASLRALGVECIDLYQLHAPDPAVPFAESIGVLDKLRRAGKVRHIGLSNVSLRQLVEAEALVPVVSVQNCLSPHDREDFTCGVLAHCEARGIAYIAYGPVCGRLGKARIAANQPLCRVGERHGASPFQVALAWLLARSPVVIPIPGARRIRTALDSAAAMHLRLDAQDMAELNAAFPTP</sequence>
<gene>
    <name evidence="3" type="ORF">D7X32_26400</name>
</gene>
<dbReference type="PANTHER" id="PTHR43625">
    <property type="entry name" value="AFLATOXIN B1 ALDEHYDE REDUCTASE"/>
    <property type="match status" value="1"/>
</dbReference>
<feature type="domain" description="NADP-dependent oxidoreductase" evidence="2">
    <location>
        <begin position="13"/>
        <end position="283"/>
    </location>
</feature>
<organism evidence="3 4">
    <name type="scientific">Corallococcus carmarthensis</name>
    <dbReference type="NCBI Taxonomy" id="2316728"/>
    <lineage>
        <taxon>Bacteria</taxon>
        <taxon>Pseudomonadati</taxon>
        <taxon>Myxococcota</taxon>
        <taxon>Myxococcia</taxon>
        <taxon>Myxococcales</taxon>
        <taxon>Cystobacterineae</taxon>
        <taxon>Myxococcaceae</taxon>
        <taxon>Corallococcus</taxon>
    </lineage>
</organism>
<evidence type="ECO:0000259" key="2">
    <source>
        <dbReference type="Pfam" id="PF00248"/>
    </source>
</evidence>
<accession>A0A3A8K5N7</accession>
<dbReference type="Pfam" id="PF00248">
    <property type="entry name" value="Aldo_ket_red"/>
    <property type="match status" value="1"/>
</dbReference>
<evidence type="ECO:0000256" key="1">
    <source>
        <dbReference type="ARBA" id="ARBA00023002"/>
    </source>
</evidence>